<comment type="caution">
    <text evidence="2">The sequence shown here is derived from an EMBL/GenBank/DDBJ whole genome shotgun (WGS) entry which is preliminary data.</text>
</comment>
<dbReference type="AlphaFoldDB" id="A0A0F3IJX2"/>
<protein>
    <submittedName>
        <fullName evidence="2">Regulatory protein</fullName>
    </submittedName>
</protein>
<dbReference type="CDD" id="cd02042">
    <property type="entry name" value="ParAB_family"/>
    <property type="match status" value="1"/>
</dbReference>
<dbReference type="PANTHER" id="PTHR13696:SF52">
    <property type="entry name" value="PARA FAMILY PROTEIN CT_582"/>
    <property type="match status" value="1"/>
</dbReference>
<sequence>MVATVISLFNHKGGVSKTTTAFNLGWMIARKNKNVLLVDCDPQCNLTGMVLGLEDLENADSIQGTKGGRPMNMREGLAPAFESRPALIQAVDCPQVPGNDRLWLMPGHIGLAEYEVTLGIAQELSGSLVTLRNLPGSLRYLIDKTAEAYSIDIVLVDMSPSLGAVNKNLLATSNLFLVPMHPDYFSTMAIRSLTGVLPKWKAWASSASQMDTLKDAEYPFPQSNPRFLGHVIQKYRPRGGYPSKAFQGWINQLEVSIADTFIPALKACGLMLEDAIYEAAGYDPRQPILQMADFNSLIARSQEHQVPIFELTPEQLEQVGSVLASTQESQRQFAKLFDMAADRVIRVVDAISA</sequence>
<dbReference type="InterPro" id="IPR025669">
    <property type="entry name" value="AAA_dom"/>
</dbReference>
<evidence type="ECO:0000313" key="2">
    <source>
        <dbReference type="EMBL" id="KJV07045.1"/>
    </source>
</evidence>
<keyword evidence="3" id="KW-1185">Reference proteome</keyword>
<gene>
    <name evidence="2" type="ORF">VZ95_20335</name>
</gene>
<accession>A0A0F3IJX2</accession>
<proteinExistence type="predicted"/>
<dbReference type="Proteomes" id="UP000033774">
    <property type="component" value="Unassembled WGS sequence"/>
</dbReference>
<dbReference type="PATRIC" id="fig|552518.3.peg.4583"/>
<evidence type="ECO:0000259" key="1">
    <source>
        <dbReference type="Pfam" id="PF13614"/>
    </source>
</evidence>
<dbReference type="Pfam" id="PF13614">
    <property type="entry name" value="AAA_31"/>
    <property type="match status" value="1"/>
</dbReference>
<dbReference type="SUPFAM" id="SSF52540">
    <property type="entry name" value="P-loop containing nucleoside triphosphate hydrolases"/>
    <property type="match status" value="1"/>
</dbReference>
<dbReference type="RefSeq" id="WP_045777480.1">
    <property type="nucleotide sequence ID" value="NZ_LAJY01000863.1"/>
</dbReference>
<evidence type="ECO:0000313" key="3">
    <source>
        <dbReference type="Proteomes" id="UP000033774"/>
    </source>
</evidence>
<name>A0A0F3IJX2_9PROT</name>
<dbReference type="InterPro" id="IPR027417">
    <property type="entry name" value="P-loop_NTPase"/>
</dbReference>
<feature type="domain" description="AAA" evidence="1">
    <location>
        <begin position="4"/>
        <end position="196"/>
    </location>
</feature>
<organism evidence="2 3">
    <name type="scientific">Elstera litoralis</name>
    <dbReference type="NCBI Taxonomy" id="552518"/>
    <lineage>
        <taxon>Bacteria</taxon>
        <taxon>Pseudomonadati</taxon>
        <taxon>Pseudomonadota</taxon>
        <taxon>Alphaproteobacteria</taxon>
        <taxon>Rhodospirillales</taxon>
        <taxon>Rhodospirillaceae</taxon>
        <taxon>Elstera</taxon>
    </lineage>
</organism>
<dbReference type="Gene3D" id="3.40.50.300">
    <property type="entry name" value="P-loop containing nucleotide triphosphate hydrolases"/>
    <property type="match status" value="1"/>
</dbReference>
<dbReference type="EMBL" id="LAJY01000863">
    <property type="protein sequence ID" value="KJV07045.1"/>
    <property type="molecule type" value="Genomic_DNA"/>
</dbReference>
<dbReference type="InterPro" id="IPR050678">
    <property type="entry name" value="DNA_Partitioning_ATPase"/>
</dbReference>
<reference evidence="2 3" key="1">
    <citation type="submission" date="2015-03" db="EMBL/GenBank/DDBJ databases">
        <title>Draft genome sequence of Elstera litoralis.</title>
        <authorList>
            <person name="Rahalkar M.C."/>
            <person name="Dhakephalkar P.K."/>
            <person name="Pore S.D."/>
            <person name="Arora P."/>
            <person name="Kapse N.G."/>
            <person name="Pandit P.S."/>
        </authorList>
    </citation>
    <scope>NUCLEOTIDE SEQUENCE [LARGE SCALE GENOMIC DNA]</scope>
    <source>
        <strain evidence="2 3">Dia-1</strain>
    </source>
</reference>
<dbReference type="PANTHER" id="PTHR13696">
    <property type="entry name" value="P-LOOP CONTAINING NUCLEOSIDE TRIPHOSPHATE HYDROLASE"/>
    <property type="match status" value="1"/>
</dbReference>